<evidence type="ECO:0000256" key="7">
    <source>
        <dbReference type="ARBA" id="ARBA00022946"/>
    </source>
</evidence>
<comment type="cofactor">
    <cofactor evidence="1">
        <name>Fe(2+)</name>
        <dbReference type="ChEBI" id="CHEBI:29033"/>
    </cofactor>
</comment>
<dbReference type="GO" id="GO:0009570">
    <property type="term" value="C:chloroplast stroma"/>
    <property type="evidence" value="ECO:0007669"/>
    <property type="project" value="TreeGrafter"/>
</dbReference>
<reference evidence="12" key="5">
    <citation type="journal article" date="2021" name="G3 (Bethesda)">
        <title>Aegilops tauschii genome assembly Aet v5.0 features greater sequence contiguity and improved annotation.</title>
        <authorList>
            <person name="Wang L."/>
            <person name="Zhu T."/>
            <person name="Rodriguez J.C."/>
            <person name="Deal K.R."/>
            <person name="Dubcovsky J."/>
            <person name="McGuire P.E."/>
            <person name="Lux T."/>
            <person name="Spannagl M."/>
            <person name="Mayer K.F.X."/>
            <person name="Baldrich P."/>
            <person name="Meyers B.C."/>
            <person name="Huo N."/>
            <person name="Gu Y.Q."/>
            <person name="Zhou H."/>
            <person name="Devos K.M."/>
            <person name="Bennetzen J.L."/>
            <person name="Unver T."/>
            <person name="Budak H."/>
            <person name="Gulick P.J."/>
            <person name="Galiba G."/>
            <person name="Kalapos B."/>
            <person name="Nelson D.R."/>
            <person name="Li P."/>
            <person name="You F.M."/>
            <person name="Luo M.C."/>
            <person name="Dvorak J."/>
        </authorList>
    </citation>
    <scope>NUCLEOTIDE SEQUENCE [LARGE SCALE GENOMIC DNA]</scope>
    <source>
        <strain evidence="12">cv. AL8/78</strain>
    </source>
</reference>
<accession>A0A453MJN9</accession>
<dbReference type="InterPro" id="IPR012348">
    <property type="entry name" value="RNR-like"/>
</dbReference>
<keyword evidence="10" id="KW-0443">Lipid metabolism</keyword>
<evidence type="ECO:0000256" key="11">
    <source>
        <dbReference type="ARBA" id="ARBA00023160"/>
    </source>
</evidence>
<evidence type="ECO:0000256" key="9">
    <source>
        <dbReference type="ARBA" id="ARBA00023004"/>
    </source>
</evidence>
<evidence type="ECO:0000256" key="2">
    <source>
        <dbReference type="ARBA" id="ARBA00004872"/>
    </source>
</evidence>
<keyword evidence="9" id="KW-0408">Iron</keyword>
<keyword evidence="4" id="KW-0444">Lipid biosynthesis</keyword>
<reference evidence="13" key="1">
    <citation type="journal article" date="2014" name="Science">
        <title>Ancient hybridizations among the ancestral genomes of bread wheat.</title>
        <authorList>
            <consortium name="International Wheat Genome Sequencing Consortium,"/>
            <person name="Marcussen T."/>
            <person name="Sandve S.R."/>
            <person name="Heier L."/>
            <person name="Spannagl M."/>
            <person name="Pfeifer M."/>
            <person name="Jakobsen K.S."/>
            <person name="Wulff B.B."/>
            <person name="Steuernagel B."/>
            <person name="Mayer K.F."/>
            <person name="Olsen O.A."/>
        </authorList>
    </citation>
    <scope>NUCLEOTIDE SEQUENCE [LARGE SCALE GENOMIC DNA]</scope>
    <source>
        <strain evidence="13">cv. AL8/78</strain>
    </source>
</reference>
<evidence type="ECO:0000256" key="8">
    <source>
        <dbReference type="ARBA" id="ARBA00023002"/>
    </source>
</evidence>
<dbReference type="GO" id="GO:0045300">
    <property type="term" value="F:stearoyl-[ACP] desaturase activity"/>
    <property type="evidence" value="ECO:0007669"/>
    <property type="project" value="InterPro"/>
</dbReference>
<keyword evidence="13" id="KW-1185">Reference proteome</keyword>
<organism evidence="12 13">
    <name type="scientific">Aegilops tauschii subsp. strangulata</name>
    <name type="common">Goatgrass</name>
    <dbReference type="NCBI Taxonomy" id="200361"/>
    <lineage>
        <taxon>Eukaryota</taxon>
        <taxon>Viridiplantae</taxon>
        <taxon>Streptophyta</taxon>
        <taxon>Embryophyta</taxon>
        <taxon>Tracheophyta</taxon>
        <taxon>Spermatophyta</taxon>
        <taxon>Magnoliopsida</taxon>
        <taxon>Liliopsida</taxon>
        <taxon>Poales</taxon>
        <taxon>Poaceae</taxon>
        <taxon>BOP clade</taxon>
        <taxon>Pooideae</taxon>
        <taxon>Triticodae</taxon>
        <taxon>Triticeae</taxon>
        <taxon>Triticinae</taxon>
        <taxon>Aegilops</taxon>
    </lineage>
</organism>
<dbReference type="PANTHER" id="PTHR31155">
    <property type="entry name" value="ACYL- ACYL-CARRIER-PROTEIN DESATURASE-RELATED"/>
    <property type="match status" value="1"/>
</dbReference>
<comment type="pathway">
    <text evidence="2">Lipid metabolism; fatty acid metabolism.</text>
</comment>
<dbReference type="SUPFAM" id="SSF47240">
    <property type="entry name" value="Ferritin-like"/>
    <property type="match status" value="1"/>
</dbReference>
<evidence type="ECO:0000256" key="10">
    <source>
        <dbReference type="ARBA" id="ARBA00023098"/>
    </source>
</evidence>
<keyword evidence="11" id="KW-0275">Fatty acid biosynthesis</keyword>
<keyword evidence="7" id="KW-0809">Transit peptide</keyword>
<reference evidence="13" key="2">
    <citation type="journal article" date="2017" name="Nat. Plants">
        <title>The Aegilops tauschii genome reveals multiple impacts of transposons.</title>
        <authorList>
            <person name="Zhao G."/>
            <person name="Zou C."/>
            <person name="Li K."/>
            <person name="Wang K."/>
            <person name="Li T."/>
            <person name="Gao L."/>
            <person name="Zhang X."/>
            <person name="Wang H."/>
            <person name="Yang Z."/>
            <person name="Liu X."/>
            <person name="Jiang W."/>
            <person name="Mao L."/>
            <person name="Kong X."/>
            <person name="Jiao Y."/>
            <person name="Jia J."/>
        </authorList>
    </citation>
    <scope>NUCLEOTIDE SEQUENCE [LARGE SCALE GENOMIC DNA]</scope>
    <source>
        <strain evidence="13">cv. AL8/78</strain>
    </source>
</reference>
<evidence type="ECO:0000256" key="6">
    <source>
        <dbReference type="ARBA" id="ARBA00022832"/>
    </source>
</evidence>
<evidence type="ECO:0000256" key="1">
    <source>
        <dbReference type="ARBA" id="ARBA00001954"/>
    </source>
</evidence>
<evidence type="ECO:0000313" key="13">
    <source>
        <dbReference type="Proteomes" id="UP000015105"/>
    </source>
</evidence>
<evidence type="ECO:0000256" key="4">
    <source>
        <dbReference type="ARBA" id="ARBA00022516"/>
    </source>
</evidence>
<reference evidence="12" key="3">
    <citation type="journal article" date="2017" name="Nature">
        <title>Genome sequence of the progenitor of the wheat D genome Aegilops tauschii.</title>
        <authorList>
            <person name="Luo M.C."/>
            <person name="Gu Y.Q."/>
            <person name="Puiu D."/>
            <person name="Wang H."/>
            <person name="Twardziok S.O."/>
            <person name="Deal K.R."/>
            <person name="Huo N."/>
            <person name="Zhu T."/>
            <person name="Wang L."/>
            <person name="Wang Y."/>
            <person name="McGuire P.E."/>
            <person name="Liu S."/>
            <person name="Long H."/>
            <person name="Ramasamy R.K."/>
            <person name="Rodriguez J.C."/>
            <person name="Van S.L."/>
            <person name="Yuan L."/>
            <person name="Wang Z."/>
            <person name="Xia Z."/>
            <person name="Xiao L."/>
            <person name="Anderson O.D."/>
            <person name="Ouyang S."/>
            <person name="Liang Y."/>
            <person name="Zimin A.V."/>
            <person name="Pertea G."/>
            <person name="Qi P."/>
            <person name="Bennetzen J.L."/>
            <person name="Dai X."/>
            <person name="Dawson M.W."/>
            <person name="Muller H.G."/>
            <person name="Kugler K."/>
            <person name="Rivarola-Duarte L."/>
            <person name="Spannagl M."/>
            <person name="Mayer K.F.X."/>
            <person name="Lu F.H."/>
            <person name="Bevan M.W."/>
            <person name="Leroy P."/>
            <person name="Li P."/>
            <person name="You F.M."/>
            <person name="Sun Q."/>
            <person name="Liu Z."/>
            <person name="Lyons E."/>
            <person name="Wicker T."/>
            <person name="Salzberg S.L."/>
            <person name="Devos K.M."/>
            <person name="Dvorak J."/>
        </authorList>
    </citation>
    <scope>NUCLEOTIDE SEQUENCE [LARGE SCALE GENOMIC DNA]</scope>
    <source>
        <strain evidence="12">cv. AL8/78</strain>
    </source>
</reference>
<keyword evidence="5" id="KW-0479">Metal-binding</keyword>
<keyword evidence="8" id="KW-0560">Oxidoreductase</keyword>
<dbReference type="Pfam" id="PF03405">
    <property type="entry name" value="FA_desaturase_2"/>
    <property type="match status" value="1"/>
</dbReference>
<dbReference type="InterPro" id="IPR005067">
    <property type="entry name" value="Fatty_acid_desaturase-2"/>
</dbReference>
<sequence length="130" mass="14488">MVTEEALPTYQKMLNILDGGVRDETGSSPTSWAVWTRAWTAEENRHGDLMNKYIYLTGRADMRQVEKTIQYLVGAGMYTSLLSLPCVVPTCRIQKPRPTPMSFSFTHLSKRGQHSYLTATLQGTPGSTGT</sequence>
<evidence type="ECO:0000313" key="12">
    <source>
        <dbReference type="EnsemblPlants" id="AET5Gv21212400.4"/>
    </source>
</evidence>
<evidence type="ECO:0000256" key="3">
    <source>
        <dbReference type="ARBA" id="ARBA00008749"/>
    </source>
</evidence>
<proteinExistence type="inferred from homology"/>
<dbReference type="GO" id="GO:0046872">
    <property type="term" value="F:metal ion binding"/>
    <property type="evidence" value="ECO:0007669"/>
    <property type="project" value="UniProtKB-KW"/>
</dbReference>
<evidence type="ECO:0000256" key="5">
    <source>
        <dbReference type="ARBA" id="ARBA00022723"/>
    </source>
</evidence>
<dbReference type="UniPathway" id="UPA00199"/>
<keyword evidence="6" id="KW-0276">Fatty acid metabolism</keyword>
<dbReference type="Proteomes" id="UP000015105">
    <property type="component" value="Chromosome 5D"/>
</dbReference>
<dbReference type="AlphaFoldDB" id="A0A453MJN9"/>
<comment type="similarity">
    <text evidence="3">Belongs to the fatty acid desaturase type 2 family.</text>
</comment>
<dbReference type="InterPro" id="IPR009078">
    <property type="entry name" value="Ferritin-like_SF"/>
</dbReference>
<name>A0A453MJN9_AEGTS</name>
<dbReference type="Gramene" id="AET5Gv21212400.4">
    <property type="protein sequence ID" value="AET5Gv21212400.4"/>
    <property type="gene ID" value="AET5Gv21212400"/>
</dbReference>
<dbReference type="Gene3D" id="1.10.620.20">
    <property type="entry name" value="Ribonucleotide Reductase, subunit A"/>
    <property type="match status" value="1"/>
</dbReference>
<dbReference type="GO" id="GO:0006633">
    <property type="term" value="P:fatty acid biosynthetic process"/>
    <property type="evidence" value="ECO:0007669"/>
    <property type="project" value="UniProtKB-KW"/>
</dbReference>
<reference evidence="12" key="4">
    <citation type="submission" date="2019-03" db="UniProtKB">
        <authorList>
            <consortium name="EnsemblPlants"/>
        </authorList>
    </citation>
    <scope>IDENTIFICATION</scope>
</reference>
<protein>
    <submittedName>
        <fullName evidence="12">Uncharacterized protein</fullName>
    </submittedName>
</protein>
<dbReference type="EnsemblPlants" id="AET5Gv21212400.4">
    <property type="protein sequence ID" value="AET5Gv21212400.4"/>
    <property type="gene ID" value="AET5Gv21212400"/>
</dbReference>
<dbReference type="PANTHER" id="PTHR31155:SF24">
    <property type="entry name" value="ACYL-[ACYL-CARRIER-PROTEIN] DESATURASE"/>
    <property type="match status" value="1"/>
</dbReference>